<proteinExistence type="predicted"/>
<sequence length="48" mass="5919">MTTIIIINHVVKKNLWQRYINLQAVYLILQIIDNVYIVHRYQNFILEF</sequence>
<accession>A0A0U2U3J7</accession>
<protein>
    <submittedName>
        <fullName evidence="1">Uncharacterized protein</fullName>
    </submittedName>
</protein>
<evidence type="ECO:0000313" key="1">
    <source>
        <dbReference type="EMBL" id="ALS20904.1"/>
    </source>
</evidence>
<dbReference type="Proteomes" id="UP000061660">
    <property type="component" value="Chromosome"/>
</dbReference>
<name>A0A0U2U3J7_9BACL</name>
<keyword evidence="2" id="KW-1185">Reference proteome</keyword>
<evidence type="ECO:0000313" key="2">
    <source>
        <dbReference type="Proteomes" id="UP000061660"/>
    </source>
</evidence>
<dbReference type="AlphaFoldDB" id="A0A0U2U3J7"/>
<organism evidence="1 2">
    <name type="scientific">Paenibacillus naphthalenovorans</name>
    <dbReference type="NCBI Taxonomy" id="162209"/>
    <lineage>
        <taxon>Bacteria</taxon>
        <taxon>Bacillati</taxon>
        <taxon>Bacillota</taxon>
        <taxon>Bacilli</taxon>
        <taxon>Bacillales</taxon>
        <taxon>Paenibacillaceae</taxon>
        <taxon>Paenibacillus</taxon>
    </lineage>
</organism>
<dbReference type="KEGG" id="pnp:IJ22_05170"/>
<gene>
    <name evidence="1" type="ORF">IJ22_05170</name>
</gene>
<dbReference type="STRING" id="162209.IJ22_05170"/>
<reference evidence="2" key="1">
    <citation type="submission" date="2015-12" db="EMBL/GenBank/DDBJ databases">
        <title>Complete genome sequences of two moderately thermophilic Paenibacillus species.</title>
        <authorList>
            <person name="Butler R.III."/>
            <person name="Wang J."/>
            <person name="Stark B.C."/>
            <person name="Pombert J.-F."/>
        </authorList>
    </citation>
    <scope>NUCLEOTIDE SEQUENCE [LARGE SCALE GENOMIC DNA]</scope>
    <source>
        <strain evidence="2">32O-Y</strain>
    </source>
</reference>
<dbReference type="EMBL" id="CP013652">
    <property type="protein sequence ID" value="ALS20904.1"/>
    <property type="molecule type" value="Genomic_DNA"/>
</dbReference>
<reference evidence="1 2" key="2">
    <citation type="journal article" date="2016" name="Genome Announc.">
        <title>Complete Genome Sequences of Two Interactive Moderate Thermophiles, Paenibacillus napthalenovorans 32O-Y and Paenibacillus sp. 32O-W.</title>
        <authorList>
            <person name="Butler R.R.III."/>
            <person name="Wang J."/>
            <person name="Stark B.C."/>
            <person name="Pombert J.F."/>
        </authorList>
    </citation>
    <scope>NUCLEOTIDE SEQUENCE [LARGE SCALE GENOMIC DNA]</scope>
    <source>
        <strain evidence="1 2">32O-Y</strain>
    </source>
</reference>